<dbReference type="OrthoDB" id="1726491at2759"/>
<dbReference type="EMBL" id="SSTE01020983">
    <property type="protein sequence ID" value="KAA0033104.1"/>
    <property type="molecule type" value="Genomic_DNA"/>
</dbReference>
<comment type="caution">
    <text evidence="1">The sequence shown here is derived from an EMBL/GenBank/DDBJ whole genome shotgun (WGS) entry which is preliminary data.</text>
</comment>
<accession>A0A5A7SPF8</accession>
<organism evidence="1 3">
    <name type="scientific">Cucumis melo var. makuwa</name>
    <name type="common">Oriental melon</name>
    <dbReference type="NCBI Taxonomy" id="1194695"/>
    <lineage>
        <taxon>Eukaryota</taxon>
        <taxon>Viridiplantae</taxon>
        <taxon>Streptophyta</taxon>
        <taxon>Embryophyta</taxon>
        <taxon>Tracheophyta</taxon>
        <taxon>Spermatophyta</taxon>
        <taxon>Magnoliopsida</taxon>
        <taxon>eudicotyledons</taxon>
        <taxon>Gunneridae</taxon>
        <taxon>Pentapetalae</taxon>
        <taxon>rosids</taxon>
        <taxon>fabids</taxon>
        <taxon>Cucurbitales</taxon>
        <taxon>Cucurbitaceae</taxon>
        <taxon>Benincaseae</taxon>
        <taxon>Cucumis</taxon>
    </lineage>
</organism>
<gene>
    <name evidence="2" type="ORF">E5676_scaffold1032G00670</name>
    <name evidence="1" type="ORF">E6C27_scaffold269G002380</name>
</gene>
<dbReference type="Proteomes" id="UP000321393">
    <property type="component" value="Unassembled WGS sequence"/>
</dbReference>
<evidence type="ECO:0000313" key="1">
    <source>
        <dbReference type="EMBL" id="KAA0033104.1"/>
    </source>
</evidence>
<dbReference type="EMBL" id="SSTD01008174">
    <property type="protein sequence ID" value="TYK17129.1"/>
    <property type="molecule type" value="Genomic_DNA"/>
</dbReference>
<protein>
    <submittedName>
        <fullName evidence="1">Uncharacterized protein</fullName>
    </submittedName>
</protein>
<proteinExistence type="predicted"/>
<sequence length="203" mass="21972">MGQPSPSSVKPSGQKPPLASPLSGVWAHAPLSVNLTAHPLRFYAPSPVQLSYPFGSVDQHHNRSGIEASESSTPSDYGQPYVCGLRINQTYGRAAFEVVLDLLPMIMKRIMENQFSFVSTVRNNDIPRIRVGNFTVGPQEPTGKTNSHTLSAIAQLGMSQSLGLISVDGKNPWILDSGAIDHLIGFSEHFVSYILVAVMRKSG</sequence>
<dbReference type="AlphaFoldDB" id="A0A5A7SPF8"/>
<evidence type="ECO:0000313" key="3">
    <source>
        <dbReference type="Proteomes" id="UP000321393"/>
    </source>
</evidence>
<name>A0A5A7SPF8_CUCMM</name>
<reference evidence="3 4" key="1">
    <citation type="submission" date="2019-08" db="EMBL/GenBank/DDBJ databases">
        <title>Draft genome sequences of two oriental melons (Cucumis melo L. var makuwa).</title>
        <authorList>
            <person name="Kwon S.-Y."/>
        </authorList>
    </citation>
    <scope>NUCLEOTIDE SEQUENCE [LARGE SCALE GENOMIC DNA]</scope>
    <source>
        <strain evidence="4">cv. Chang Bougi</strain>
        <strain evidence="3">cv. SW 3</strain>
        <tissue evidence="1">Leaf</tissue>
    </source>
</reference>
<evidence type="ECO:0000313" key="4">
    <source>
        <dbReference type="Proteomes" id="UP000321947"/>
    </source>
</evidence>
<dbReference type="Proteomes" id="UP000321947">
    <property type="component" value="Unassembled WGS sequence"/>
</dbReference>
<evidence type="ECO:0000313" key="2">
    <source>
        <dbReference type="EMBL" id="TYK17129.1"/>
    </source>
</evidence>